<proteinExistence type="predicted"/>
<dbReference type="InterPro" id="IPR013083">
    <property type="entry name" value="Znf_RING/FYVE/PHD"/>
</dbReference>
<dbReference type="InterPro" id="IPR011011">
    <property type="entry name" value="Znf_FYVE_PHD"/>
</dbReference>
<gene>
    <name evidence="7" type="primary">LOC18591106</name>
</gene>
<sequence length="600" mass="66358">MRILLFVSMSSYLQYSCCNNRWTQIKCLFLNSIILMDELGSMLGFSSPGSSLPWLWIIEYLSSFSKIDTSIIRGLIEAAPVLPHGLGTNTTEMVSLRCLEELFGPENDFKDVDVPDSRVVFDLSESCKDVLKQILQEVSVSDLKKAGPKLLRWDVHPFIMHKRASQRTCALEQLKDSMFKDIPVIDGDEDAPKDENGDGEGNLVPHGHGNRNDVLQDGLLEGNLIPSKRYITDVDADNLVGLDSGNPNGMFNHNDLQLKEKKFKQDGSCSNQSVGQIPIPLHGNEQVQKDSQANEVDRDGRVTSRTVGQSDGVFHVKFQDNQIGNAQNAGMVGEEMYGDTASRNISMIEPNHFESGSLQKVPSGDSNDNVDQVFPLSSPKPASADVFQQKIDSDEANVDFEHPCTEQLYEDERLDVALKKSLSLSSRCTSSQDPLGTADWIEQNLCFKCIKSGRVLVCSSNDCPIVVHESCFGTPARFDDKGNFRCPYCAYSVSISQYLEAKGKVTLAREELCAFMELFAKILPEEQRKPHGHPRLNGDEGLVGEVNHGFESRTSDKPSGPSTSHVNSDGLCVEEAFMGGKSIHSEENEGEEKVDMDTDI</sequence>
<dbReference type="PANTHER" id="PTHR47863:SF4">
    <property type="entry name" value="RING_FYVE_PHD ZINC FINGER SUPERFAMILY PROTEIN"/>
    <property type="match status" value="1"/>
</dbReference>
<keyword evidence="3" id="KW-0862">Zinc</keyword>
<protein>
    <submittedName>
        <fullName evidence="7">Uncharacterized protein LOC18591106 isoform X1</fullName>
    </submittedName>
</protein>
<dbReference type="RefSeq" id="XP_007017102.2">
    <property type="nucleotide sequence ID" value="XM_007017040.2"/>
</dbReference>
<reference evidence="6" key="1">
    <citation type="journal article" date="1997" name="Nucleic Acids Res.">
        <title>tRNAscan-SE: a program for improved detection of transfer RNA genes in genomic sequence.</title>
        <authorList>
            <person name="Lowe T.M."/>
            <person name="Eddy S.R."/>
        </authorList>
    </citation>
    <scope>NUCLEOTIDE SEQUENCE [LARGE SCALE GENOMIC DNA]</scope>
    <source>
        <strain evidence="6">r\B97-61/B2</strain>
    </source>
</reference>
<feature type="region of interest" description="Disordered" evidence="4">
    <location>
        <begin position="528"/>
        <end position="568"/>
    </location>
</feature>
<evidence type="ECO:0000256" key="3">
    <source>
        <dbReference type="ARBA" id="ARBA00022833"/>
    </source>
</evidence>
<evidence type="ECO:0000259" key="5">
    <source>
        <dbReference type="SMART" id="SM00249"/>
    </source>
</evidence>
<keyword evidence="1" id="KW-0479">Metal-binding</keyword>
<dbReference type="KEGG" id="tcc:18591106"/>
<evidence type="ECO:0000313" key="7">
    <source>
        <dbReference type="RefSeq" id="XP_007017102.2"/>
    </source>
</evidence>
<evidence type="ECO:0000256" key="2">
    <source>
        <dbReference type="ARBA" id="ARBA00022771"/>
    </source>
</evidence>
<dbReference type="AlphaFoldDB" id="A0AB32UU01"/>
<dbReference type="GeneID" id="18591106"/>
<feature type="region of interest" description="Disordered" evidence="4">
    <location>
        <begin position="187"/>
        <end position="213"/>
    </location>
</feature>
<dbReference type="SUPFAM" id="SSF57903">
    <property type="entry name" value="FYVE/PHD zinc finger"/>
    <property type="match status" value="1"/>
</dbReference>
<evidence type="ECO:0000256" key="4">
    <source>
        <dbReference type="SAM" id="MobiDB-lite"/>
    </source>
</evidence>
<feature type="compositionally biased region" description="Basic and acidic residues" evidence="4">
    <location>
        <begin position="583"/>
        <end position="600"/>
    </location>
</feature>
<keyword evidence="2" id="KW-0863">Zinc-finger</keyword>
<dbReference type="InterPro" id="IPR001965">
    <property type="entry name" value="Znf_PHD"/>
</dbReference>
<dbReference type="Proteomes" id="UP000694886">
    <property type="component" value="Chromosome 9"/>
</dbReference>
<dbReference type="SMART" id="SM00249">
    <property type="entry name" value="PHD"/>
    <property type="match status" value="1"/>
</dbReference>
<evidence type="ECO:0000256" key="1">
    <source>
        <dbReference type="ARBA" id="ARBA00022723"/>
    </source>
</evidence>
<feature type="domain" description="Zinc finger PHD-type" evidence="5">
    <location>
        <begin position="445"/>
        <end position="490"/>
    </location>
</feature>
<organism evidence="6 7">
    <name type="scientific">Theobroma cacao</name>
    <name type="common">Cacao</name>
    <name type="synonym">Cocoa</name>
    <dbReference type="NCBI Taxonomy" id="3641"/>
    <lineage>
        <taxon>Eukaryota</taxon>
        <taxon>Viridiplantae</taxon>
        <taxon>Streptophyta</taxon>
        <taxon>Embryophyta</taxon>
        <taxon>Tracheophyta</taxon>
        <taxon>Spermatophyta</taxon>
        <taxon>Magnoliopsida</taxon>
        <taxon>eudicotyledons</taxon>
        <taxon>Gunneridae</taxon>
        <taxon>Pentapetalae</taxon>
        <taxon>rosids</taxon>
        <taxon>malvids</taxon>
        <taxon>Malvales</taxon>
        <taxon>Malvaceae</taxon>
        <taxon>Byttnerioideae</taxon>
        <taxon>Theobroma</taxon>
    </lineage>
</organism>
<dbReference type="Gene3D" id="3.30.40.10">
    <property type="entry name" value="Zinc/RING finger domain, C3HC4 (zinc finger)"/>
    <property type="match status" value="1"/>
</dbReference>
<name>A0AB32UU01_THECC</name>
<evidence type="ECO:0000313" key="6">
    <source>
        <dbReference type="Proteomes" id="UP000694886"/>
    </source>
</evidence>
<accession>A0AB32UU01</accession>
<reference evidence="7" key="2">
    <citation type="submission" date="2025-08" db="UniProtKB">
        <authorList>
            <consortium name="RefSeq"/>
        </authorList>
    </citation>
    <scope>IDENTIFICATION</scope>
</reference>
<dbReference type="GO" id="GO:0008270">
    <property type="term" value="F:zinc ion binding"/>
    <property type="evidence" value="ECO:0007669"/>
    <property type="project" value="UniProtKB-KW"/>
</dbReference>
<dbReference type="Gramene" id="Tc09v2_t030690.2">
    <property type="protein sequence ID" value="Tc09v2_p030690.2"/>
    <property type="gene ID" value="Tc09v2_g030690"/>
</dbReference>
<feature type="region of interest" description="Disordered" evidence="4">
    <location>
        <begin position="580"/>
        <end position="600"/>
    </location>
</feature>
<dbReference type="PANTHER" id="PTHR47863">
    <property type="entry name" value="RING/FYVE/PHD ZINC FINGER SUPERFAMILY PROTEIN"/>
    <property type="match status" value="1"/>
</dbReference>